<evidence type="ECO:0000313" key="1">
    <source>
        <dbReference type="EMBL" id="GFU53603.1"/>
    </source>
</evidence>
<comment type="caution">
    <text evidence="1">The sequence shown here is derived from an EMBL/GenBank/DDBJ whole genome shotgun (WGS) entry which is preliminary data.</text>
</comment>
<proteinExistence type="predicted"/>
<dbReference type="Proteomes" id="UP000887013">
    <property type="component" value="Unassembled WGS sequence"/>
</dbReference>
<dbReference type="AlphaFoldDB" id="A0A8X6R609"/>
<protein>
    <submittedName>
        <fullName evidence="1">Uncharacterized protein</fullName>
    </submittedName>
</protein>
<evidence type="ECO:0000313" key="2">
    <source>
        <dbReference type="Proteomes" id="UP000887013"/>
    </source>
</evidence>
<organism evidence="1 2">
    <name type="scientific">Nephila pilipes</name>
    <name type="common">Giant wood spider</name>
    <name type="synonym">Nephila maculata</name>
    <dbReference type="NCBI Taxonomy" id="299642"/>
    <lineage>
        <taxon>Eukaryota</taxon>
        <taxon>Metazoa</taxon>
        <taxon>Ecdysozoa</taxon>
        <taxon>Arthropoda</taxon>
        <taxon>Chelicerata</taxon>
        <taxon>Arachnida</taxon>
        <taxon>Araneae</taxon>
        <taxon>Araneomorphae</taxon>
        <taxon>Entelegynae</taxon>
        <taxon>Araneoidea</taxon>
        <taxon>Nephilidae</taxon>
        <taxon>Nephila</taxon>
    </lineage>
</organism>
<name>A0A8X6R609_NEPPI</name>
<gene>
    <name evidence="1" type="ORF">NPIL_110751</name>
</gene>
<dbReference type="EMBL" id="BMAW01038866">
    <property type="protein sequence ID" value="GFU53603.1"/>
    <property type="molecule type" value="Genomic_DNA"/>
</dbReference>
<sequence length="110" mass="12808">MSVQHSAFTVKCEKASIGYFKISYMLAENKKTFQDDEILKETFLANTNCLTKVFSNNLEVMLAILDFKLSYNPFLSIQERNREEDIYSMFMVYTKSKRYASSQAVGNVNW</sequence>
<keyword evidence="2" id="KW-1185">Reference proteome</keyword>
<reference evidence="1" key="1">
    <citation type="submission" date="2020-08" db="EMBL/GenBank/DDBJ databases">
        <title>Multicomponent nature underlies the extraordinary mechanical properties of spider dragline silk.</title>
        <authorList>
            <person name="Kono N."/>
            <person name="Nakamura H."/>
            <person name="Mori M."/>
            <person name="Yoshida Y."/>
            <person name="Ohtoshi R."/>
            <person name="Malay A.D."/>
            <person name="Moran D.A.P."/>
            <person name="Tomita M."/>
            <person name="Numata K."/>
            <person name="Arakawa K."/>
        </authorList>
    </citation>
    <scope>NUCLEOTIDE SEQUENCE</scope>
</reference>
<accession>A0A8X6R609</accession>